<proteinExistence type="predicted"/>
<dbReference type="SUPFAM" id="SSF69279">
    <property type="entry name" value="Phage tail proteins"/>
    <property type="match status" value="1"/>
</dbReference>
<keyword evidence="2" id="KW-1133">Transmembrane helix</keyword>
<protein>
    <submittedName>
        <fullName evidence="3">Uncharacterized protein</fullName>
    </submittedName>
</protein>
<dbReference type="AlphaFoldDB" id="A0AA95IA62"/>
<name>A0AA95IA62_9BACL</name>
<dbReference type="Gene3D" id="3.55.50.10">
    <property type="entry name" value="Baseplate protein-like domains"/>
    <property type="match status" value="1"/>
</dbReference>
<dbReference type="EMBL" id="CP126084">
    <property type="protein sequence ID" value="WHX50179.1"/>
    <property type="molecule type" value="Genomic_DNA"/>
</dbReference>
<dbReference type="Proteomes" id="UP001177943">
    <property type="component" value="Chromosome"/>
</dbReference>
<dbReference type="KEGG" id="pwn:QNH46_05805"/>
<organism evidence="3 4">
    <name type="scientific">Paenibacillus woosongensis</name>
    <dbReference type="NCBI Taxonomy" id="307580"/>
    <lineage>
        <taxon>Bacteria</taxon>
        <taxon>Bacillati</taxon>
        <taxon>Bacillota</taxon>
        <taxon>Bacilli</taxon>
        <taxon>Bacillales</taxon>
        <taxon>Paenibacillaceae</taxon>
        <taxon>Paenibacillus</taxon>
    </lineage>
</organism>
<feature type="region of interest" description="Disordered" evidence="1">
    <location>
        <begin position="564"/>
        <end position="586"/>
    </location>
</feature>
<keyword evidence="2" id="KW-0812">Transmembrane</keyword>
<evidence type="ECO:0000313" key="4">
    <source>
        <dbReference type="Proteomes" id="UP001177943"/>
    </source>
</evidence>
<sequence>MKLWRDIDGFQIELPYDLSTVRSFRIVRKFNDHARCYISTTMSEEQADLCLRNGTYRDSLLIRKSTEQGNEYLFAGGISNIDIQMEDGIPHVTIEGLSRTFEMDRHLESRSFQNKYLTYTDLIRQIAHLYPGGDAQNEATSPEATIGQLIVQYEETNWQFLKRLASRIGTVILPDVVMDAPRVYFGVPDFSWGKVIRSHHYSIIKDRENFLDIQANSDVSSALGESDFVSYRVHTNQYCQVGDNVSFKGQMWVVTESVITYESGLIYYEYVLVQRAALRRKVRTNRAIQGVALEGRVMKRGNNMVKVHLDIDHDHDERGNWWFPYSPEGNNIFHCMPEEGARIKVYFPEGTEKKAIAINSVRGKSEEMKSRTVFQKPTTKVFHMPGAAKMELGEDGVLFEKNTVSLTLDGNNISLNATESILVVASDEIELGGQNVPEHIKLVANETITFFTNTEHYMEIRPEYVGIRGKKVNFERVEMDFLDMLTDEELEKLYVDNELEVANKERKKNRRYSNGFSKPAYHWTEEVQQKISNDAIARLQNPKTRESAKESLKALGEDELQRRYKEKFIASPPKPKKKSKKERAQEQQEYAEFYQDYIDIRSGKKAPPKQPTSPWKAVKEQLPIKELKAHIENQSKDNEILRGLVDVSKALSGSVEKWGDRWEEQREERQLNELIPLVPEYLSKFPDEGIYLSRFTFGELVRKKQKMMAELNLMFGVVAVVGAFFTAGGSLYLLAIANGVWGVAQIGVSTMQLRDLNDGVITEASFLGINQEMLDVTGLMLGVVDLAVLGNSLLKGAKGTFNAKYVKGVNDISPPKTKLWSEARRKLDDQLGRAVEEGKSLLSEYSKLINRKNYDWVPVGQLDTGNGTVGGFKQLVRTGDEPLFMFSKGTGEVPHIKPIEPRGEPIKFEPVLKQEKLAQKTYDRLRGSGLDMNELEVFSNNTGLSLDEAIELKKHLFLTEHVNMPDPVSGKYYYTGYFHPDMHIAYGWEKALKGELAPNEKAWFRQLADHELAESKLMQDGIPYRKIESWNPKEGLTGKPPNQGAHDLAPPPPKDFPDFSPDETLL</sequence>
<feature type="transmembrane region" description="Helical" evidence="2">
    <location>
        <begin position="711"/>
        <end position="735"/>
    </location>
</feature>
<evidence type="ECO:0000256" key="1">
    <source>
        <dbReference type="SAM" id="MobiDB-lite"/>
    </source>
</evidence>
<evidence type="ECO:0000313" key="3">
    <source>
        <dbReference type="EMBL" id="WHX50179.1"/>
    </source>
</evidence>
<accession>A0AA95IA62</accession>
<keyword evidence="2" id="KW-0472">Membrane</keyword>
<gene>
    <name evidence="3" type="ORF">QNH46_05805</name>
</gene>
<dbReference type="RefSeq" id="WP_283927264.1">
    <property type="nucleotide sequence ID" value="NZ_CP126084.1"/>
</dbReference>
<reference evidence="3" key="1">
    <citation type="submission" date="2023-05" db="EMBL/GenBank/DDBJ databases">
        <title>Comparative genomics of Bacillaceae isolates and their secondary metabolite potential.</title>
        <authorList>
            <person name="Song L."/>
            <person name="Nielsen L.J."/>
            <person name="Mohite O."/>
            <person name="Xu X."/>
            <person name="Weber T."/>
            <person name="Kovacs A.T."/>
        </authorList>
    </citation>
    <scope>NUCLEOTIDE SEQUENCE</scope>
    <source>
        <strain evidence="3">B2_4</strain>
    </source>
</reference>
<evidence type="ECO:0000256" key="2">
    <source>
        <dbReference type="SAM" id="Phobius"/>
    </source>
</evidence>
<feature type="region of interest" description="Disordered" evidence="1">
    <location>
        <begin position="1029"/>
        <end position="1066"/>
    </location>
</feature>